<accession>A0ABD4A5U6</accession>
<gene>
    <name evidence="1" type="ORF">B4167_0325</name>
</gene>
<evidence type="ECO:0000313" key="2">
    <source>
        <dbReference type="Proteomes" id="UP000032076"/>
    </source>
</evidence>
<dbReference type="Proteomes" id="UP000032076">
    <property type="component" value="Unassembled WGS sequence"/>
</dbReference>
<reference evidence="1 2" key="1">
    <citation type="submission" date="2015-01" db="EMBL/GenBank/DDBJ databases">
        <title>Draft Genome Sequences of Four Bacillus thermoamylovorans Strains, Isolated From Food Products.</title>
        <authorList>
            <person name="Krawcyk A.O."/>
            <person name="Berendsen E.M."/>
            <person name="Eijlander R.T."/>
            <person name="de Jong A."/>
            <person name="Wells-Bennik M."/>
            <person name="Kuipers O.P."/>
        </authorList>
    </citation>
    <scope>NUCLEOTIDE SEQUENCE [LARGE SCALE GENOMIC DNA]</scope>
    <source>
        <strain evidence="1 2">B4167</strain>
    </source>
</reference>
<protein>
    <submittedName>
        <fullName evidence="1">Uncharacterized protein</fullName>
    </submittedName>
</protein>
<dbReference type="RefSeq" id="WP_419177368.1">
    <property type="nucleotide sequence ID" value="NZ_JXLT01000023.1"/>
</dbReference>
<sequence length="59" mass="6700">MKNYKFNEFINIGKKLNDIDIIPMLMGSVGLEVITGKSWESQDLDIHVPGDKKEMESTT</sequence>
<proteinExistence type="predicted"/>
<organism evidence="1 2">
    <name type="scientific">Caldibacillus thermoamylovorans</name>
    <dbReference type="NCBI Taxonomy" id="35841"/>
    <lineage>
        <taxon>Bacteria</taxon>
        <taxon>Bacillati</taxon>
        <taxon>Bacillota</taxon>
        <taxon>Bacilli</taxon>
        <taxon>Bacillales</taxon>
        <taxon>Bacillaceae</taxon>
        <taxon>Caldibacillus</taxon>
    </lineage>
</organism>
<dbReference type="EMBL" id="JXLU01000105">
    <property type="protein sequence ID" value="KIO71910.1"/>
    <property type="molecule type" value="Genomic_DNA"/>
</dbReference>
<dbReference type="AlphaFoldDB" id="A0ABD4A5U6"/>
<evidence type="ECO:0000313" key="1">
    <source>
        <dbReference type="EMBL" id="KIO71910.1"/>
    </source>
</evidence>
<comment type="caution">
    <text evidence="1">The sequence shown here is derived from an EMBL/GenBank/DDBJ whole genome shotgun (WGS) entry which is preliminary data.</text>
</comment>
<name>A0ABD4A5U6_9BACI</name>